<keyword evidence="6" id="KW-1185">Reference proteome</keyword>
<dbReference type="Gene3D" id="3.40.309.10">
    <property type="entry name" value="Aldehyde Dehydrogenase, Chain A, domain 2"/>
    <property type="match status" value="1"/>
</dbReference>
<gene>
    <name evidence="5" type="ORF">QEZ52_16470</name>
</gene>
<dbReference type="InterPro" id="IPR016161">
    <property type="entry name" value="Ald_DH/histidinol_DH"/>
</dbReference>
<evidence type="ECO:0000259" key="4">
    <source>
        <dbReference type="Pfam" id="PF00171"/>
    </source>
</evidence>
<keyword evidence="1 3" id="KW-0560">Oxidoreductase</keyword>
<protein>
    <submittedName>
        <fullName evidence="5">Aldehyde dehydrogenase</fullName>
    </submittedName>
</protein>
<dbReference type="Gene3D" id="3.40.605.10">
    <property type="entry name" value="Aldehyde Dehydrogenase, Chain A, domain 1"/>
    <property type="match status" value="1"/>
</dbReference>
<comment type="similarity">
    <text evidence="3">Belongs to the aldehyde dehydrogenase family.</text>
</comment>
<dbReference type="InterPro" id="IPR015590">
    <property type="entry name" value="Aldehyde_DH_dom"/>
</dbReference>
<feature type="active site" evidence="2">
    <location>
        <position position="257"/>
    </location>
</feature>
<dbReference type="InterPro" id="IPR016160">
    <property type="entry name" value="Ald_DH_CS_CYS"/>
</dbReference>
<dbReference type="SUPFAM" id="SSF53720">
    <property type="entry name" value="ALDH-like"/>
    <property type="match status" value="1"/>
</dbReference>
<organism evidence="5 6">
    <name type="scientific">Aliisedimentitalea scapharcae</name>
    <dbReference type="NCBI Taxonomy" id="1524259"/>
    <lineage>
        <taxon>Bacteria</taxon>
        <taxon>Pseudomonadati</taxon>
        <taxon>Pseudomonadota</taxon>
        <taxon>Alphaproteobacteria</taxon>
        <taxon>Rhodobacterales</taxon>
        <taxon>Roseobacteraceae</taxon>
        <taxon>Aliisedimentitalea</taxon>
    </lineage>
</organism>
<dbReference type="InterPro" id="IPR016163">
    <property type="entry name" value="Ald_DH_C"/>
</dbReference>
<dbReference type="InterPro" id="IPR016162">
    <property type="entry name" value="Ald_DH_N"/>
</dbReference>
<sequence length="494" mass="52720">MSHKEVKTMQNYQPYVDGRTIPWSGSWIDSVDPANGQVWSRVARCGADEADLAIRSADKAFREGAWADATAAQRADILDRLADHLETHWQVLVEPEVRDNGKRITEVRGQFSGLHSWYRHFAAEARTLTVEPQANAIPGVTSAAHPQPYGVVVAITPWNSPLMILAWKLAPALAAGNTVVVKPSEMASASTVEFARLAHEAGLPAGVLNVVTGLGHEVGEALVRHPLTRKVTFTGSDFGGRKVAEAASAGVVPTTLELGGKSAQVVFADADIDNAINGVLSGIFLSNGQTCVAGSRLLVEETVKDTFVSRIIERARALRLGDPMDPDTQVAPLANEPHLRKVRSMIVQAKDDGATCLLDGLETAAGRDGYYVGPTIFDDVTTDMQLWREEVFGPVLAVTSFSSEAEAIALANDSDYGLAGGVWTTDADKGARVANAIHSGTVYINHYRSVDPGAPIGGIKLSGYGRELGPDAVKDFLQVKSVWTGTAPVPDPFP</sequence>
<dbReference type="PROSITE" id="PS00070">
    <property type="entry name" value="ALDEHYDE_DEHYDR_CYS"/>
    <property type="match status" value="1"/>
</dbReference>
<evidence type="ECO:0000256" key="3">
    <source>
        <dbReference type="RuleBase" id="RU003345"/>
    </source>
</evidence>
<accession>A0ABZ2XTN8</accession>
<dbReference type="RefSeq" id="WP_406645555.1">
    <property type="nucleotide sequence ID" value="NZ_CP123584.1"/>
</dbReference>
<dbReference type="Proteomes" id="UP001623232">
    <property type="component" value="Chromosome"/>
</dbReference>
<dbReference type="Pfam" id="PF00171">
    <property type="entry name" value="Aldedh"/>
    <property type="match status" value="1"/>
</dbReference>
<dbReference type="EMBL" id="CP123584">
    <property type="protein sequence ID" value="WZK88185.1"/>
    <property type="molecule type" value="Genomic_DNA"/>
</dbReference>
<evidence type="ECO:0000256" key="2">
    <source>
        <dbReference type="PROSITE-ProRule" id="PRU10007"/>
    </source>
</evidence>
<proteinExistence type="inferred from homology"/>
<name>A0ABZ2XTN8_9RHOB</name>
<evidence type="ECO:0000313" key="5">
    <source>
        <dbReference type="EMBL" id="WZK88185.1"/>
    </source>
</evidence>
<dbReference type="PANTHER" id="PTHR11699">
    <property type="entry name" value="ALDEHYDE DEHYDROGENASE-RELATED"/>
    <property type="match status" value="1"/>
</dbReference>
<feature type="domain" description="Aldehyde dehydrogenase" evidence="4">
    <location>
        <begin position="28"/>
        <end position="482"/>
    </location>
</feature>
<evidence type="ECO:0000256" key="1">
    <source>
        <dbReference type="ARBA" id="ARBA00023002"/>
    </source>
</evidence>
<dbReference type="PROSITE" id="PS00687">
    <property type="entry name" value="ALDEHYDE_DEHYDR_GLU"/>
    <property type="match status" value="1"/>
</dbReference>
<reference evidence="5 6" key="1">
    <citation type="submission" date="2023-04" db="EMBL/GenBank/DDBJ databases">
        <title>Complete genome sequence of Alisedimentitalea scapharcae.</title>
        <authorList>
            <person name="Rong J.-C."/>
            <person name="Yi M.-L."/>
            <person name="Zhao Q."/>
        </authorList>
    </citation>
    <scope>NUCLEOTIDE SEQUENCE [LARGE SCALE GENOMIC DNA]</scope>
    <source>
        <strain evidence="5 6">KCTC 42119</strain>
    </source>
</reference>
<dbReference type="InterPro" id="IPR029510">
    <property type="entry name" value="Ald_DH_CS_GLU"/>
</dbReference>
<dbReference type="CDD" id="cd07114">
    <property type="entry name" value="ALDH_DhaS"/>
    <property type="match status" value="1"/>
</dbReference>
<evidence type="ECO:0000313" key="6">
    <source>
        <dbReference type="Proteomes" id="UP001623232"/>
    </source>
</evidence>